<organism evidence="1 2">
    <name type="scientific">Tautonia sociabilis</name>
    <dbReference type="NCBI Taxonomy" id="2080755"/>
    <lineage>
        <taxon>Bacteria</taxon>
        <taxon>Pseudomonadati</taxon>
        <taxon>Planctomycetota</taxon>
        <taxon>Planctomycetia</taxon>
        <taxon>Isosphaerales</taxon>
        <taxon>Isosphaeraceae</taxon>
        <taxon>Tautonia</taxon>
    </lineage>
</organism>
<reference evidence="1 2" key="1">
    <citation type="submission" date="2018-12" db="EMBL/GenBank/DDBJ databases">
        <authorList>
            <person name="Toschakov S.V."/>
        </authorList>
    </citation>
    <scope>NUCLEOTIDE SEQUENCE [LARGE SCALE GENOMIC DNA]</scope>
    <source>
        <strain evidence="1 2">GM2012</strain>
    </source>
</reference>
<dbReference type="PROSITE" id="PS51257">
    <property type="entry name" value="PROKAR_LIPOPROTEIN"/>
    <property type="match status" value="1"/>
</dbReference>
<dbReference type="OrthoDB" id="290008at2"/>
<dbReference type="Proteomes" id="UP000280296">
    <property type="component" value="Unassembled WGS sequence"/>
</dbReference>
<evidence type="ECO:0000313" key="2">
    <source>
        <dbReference type="Proteomes" id="UP000280296"/>
    </source>
</evidence>
<evidence type="ECO:0008006" key="3">
    <source>
        <dbReference type="Google" id="ProtNLM"/>
    </source>
</evidence>
<dbReference type="EMBL" id="RYZH01000049">
    <property type="protein sequence ID" value="RUL84369.1"/>
    <property type="molecule type" value="Genomic_DNA"/>
</dbReference>
<accession>A0A432MF21</accession>
<dbReference type="RefSeq" id="WP_126727305.1">
    <property type="nucleotide sequence ID" value="NZ_RYZH01000049.1"/>
</dbReference>
<gene>
    <name evidence="1" type="ORF">TsocGM_20365</name>
</gene>
<reference evidence="1 2" key="2">
    <citation type="submission" date="2019-01" db="EMBL/GenBank/DDBJ databases">
        <title>Tautonia sociabilis, a novel thermotolerant planctomycete of Isosphaeraceae family, isolated from a 4000 m deep subterranean habitat.</title>
        <authorList>
            <person name="Kovaleva O.L."/>
            <person name="Elcheninov A.G."/>
            <person name="Van Heerden E."/>
            <person name="Toshchakov S.V."/>
            <person name="Novikov A."/>
            <person name="Bonch-Osmolovskaya E.A."/>
            <person name="Kublanov I.V."/>
        </authorList>
    </citation>
    <scope>NUCLEOTIDE SEQUENCE [LARGE SCALE GENOMIC DNA]</scope>
    <source>
        <strain evidence="1 2">GM2012</strain>
    </source>
</reference>
<dbReference type="AlphaFoldDB" id="A0A432MF21"/>
<name>A0A432MF21_9BACT</name>
<sequence length="90" mass="9784">MRRIVPLVATLALVIGCGEGREEDETVVPIDQLPPAVLKAAQEKLPGVTFDSAWKEEEDGQVAYEVRGKAKDGKIRDAKVTPDGRVLEVD</sequence>
<evidence type="ECO:0000313" key="1">
    <source>
        <dbReference type="EMBL" id="RUL84369.1"/>
    </source>
</evidence>
<comment type="caution">
    <text evidence="1">The sequence shown here is derived from an EMBL/GenBank/DDBJ whole genome shotgun (WGS) entry which is preliminary data.</text>
</comment>
<dbReference type="Gene3D" id="3.10.450.40">
    <property type="match status" value="1"/>
</dbReference>
<keyword evidence="2" id="KW-1185">Reference proteome</keyword>
<dbReference type="SUPFAM" id="SSF160574">
    <property type="entry name" value="BT0923-like"/>
    <property type="match status" value="1"/>
</dbReference>
<protein>
    <recommendedName>
        <fullName evidence="3">PepSY domain-containing protein</fullName>
    </recommendedName>
</protein>
<proteinExistence type="predicted"/>